<feature type="domain" description="PH" evidence="3">
    <location>
        <begin position="1544"/>
        <end position="1648"/>
    </location>
</feature>
<protein>
    <recommendedName>
        <fullName evidence="3">PH domain-containing protein</fullName>
    </recommendedName>
</protein>
<name>A0A6G0XFR9_9STRA</name>
<feature type="domain" description="PH" evidence="3">
    <location>
        <begin position="1683"/>
        <end position="1795"/>
    </location>
</feature>
<dbReference type="InterPro" id="IPR011993">
    <property type="entry name" value="PH-like_dom_sf"/>
</dbReference>
<feature type="domain" description="PH" evidence="3">
    <location>
        <begin position="357"/>
        <end position="629"/>
    </location>
</feature>
<evidence type="ECO:0000313" key="5">
    <source>
        <dbReference type="Proteomes" id="UP000481153"/>
    </source>
</evidence>
<dbReference type="CDD" id="cd00821">
    <property type="entry name" value="PH"/>
    <property type="match status" value="2"/>
</dbReference>
<keyword evidence="1" id="KW-0175">Coiled coil</keyword>
<dbReference type="InterPro" id="IPR001849">
    <property type="entry name" value="PH_domain"/>
</dbReference>
<dbReference type="InterPro" id="IPR051707">
    <property type="entry name" value="PI-Interact_SigTrans_Reg"/>
</dbReference>
<feature type="coiled-coil region" evidence="1">
    <location>
        <begin position="208"/>
        <end position="242"/>
    </location>
</feature>
<dbReference type="EMBL" id="VJMJ01000067">
    <property type="protein sequence ID" value="KAF0739009.1"/>
    <property type="molecule type" value="Genomic_DNA"/>
</dbReference>
<dbReference type="Gene3D" id="2.30.29.30">
    <property type="entry name" value="Pleckstrin-homology domain (PH domain)/Phosphotyrosine-binding domain (PTB)"/>
    <property type="match status" value="7"/>
</dbReference>
<sequence>MSSIQIHPQSPSTSASIWTAQALWRSMERVVETFCNRSKWTEKSQDSNFRKFDERLPMKGLMWKRGHTFPTMKRVFCVLEGSMLSVYNTEHEHDRGHAPYKVIEVTQVQPWDGRTAFKHYDHGFQVVALGGKTYQCSVDSALLQKEWTDAIQSSLEEPYRIVADEIIQAQKQLNSDVRDEHELADAAAEAVQRAEVASKAIKGGEENIQLLKQKQAVLLEKLAAATQEHTDAERKAKDVLDQSNAAKDAAHEDIIRHANEPAKVSEELKKSAAKLAAMYEIEANVASTVQKTVHDLTMEIKQMDADIAAAVEELNKLKANAEQTIQNATGAIHSAQTAKVKVKLRLASWTSSHSLVDALAQGYLKVKNTIQPKMHRKYFVLFGKTLCWYKDADDYIHNTRAPLGVVHVAGPIKDWNGHIGLTTYPNAFAIPTVEGKELHCSASVANEVSTWNVAILTGATMIPMSPERALDAKTRRDSFDLTSPPRHTHRQSFFASSPSLDIGKREPTPQTPNEESLPIVEGSLVKQGHFVPTMKRKYCVLIGVNIFFFDSHQHYIEARDEAGGSLSPTTPHVACSQVTRVDDWDGQLLLLTYPHGFQIDTAHHSHIHCSAASAAEKERWMKGIRAAIAHHTATQRNAVHHVAAETAVPLTDHARATLEFESILTNYFHEHNSAKDQDVYVLSKLFQGREADLLRQLDETYNTTLATDHAALVAKLSRYHNARLHDESAIETDGLIPHLEGMLQHKVHGVLSSSHPKIYAVLLGNKLLHFPTRIAALTEPDHPSVSIAFSEAQAVESLELKIVDAQGKAHKYEATSSVERDHWVRTMHLGLEFARAHHQRLTLKVSESTTLQEVMETVYDDSPDSVEFKQLVVAYYEQHNPDALASVEALLLHFRGKEHLLLESLDKIYHTSLASDPHMTRLCAALSNVALPIAKDGSPWRASLASDGSVPQHRKEGYVLVKFAPAIPTLKKCFCIIDETSFTCYSGMDKASTLLGPWDITHVSIGDGQFSLYIDTSDNHKIFGQLSNEVELHGWLSACHVAIARRHVTALTDTPLAHYLMSFYAKTNPSKVSDVPLLLDSFAGREIDLLHKIDAVYHSRLASDPAVLALLPSPTPTTKLSSPWIEGYFMKKGYMIPSMTKFYGVLKPPATLHVYDTKEDAANVVSVHHPKTIAAVTDWTGSTHDKYKFGLEFVTMDHRTYFCAFAAEDDKIRWMGAMQHGLAMQRVEARVASGALLSSTTKTIRDHIIHAYSHVSQNFVHELNGVLELSHGFDVDVLKMLDKKYGTHMAMDPEITDLLDTPAVSPGPFEAPLRLTSADGQTSQSLFGVLDGVALKLYGSREGFKSSLLQPQVTIKCLAVAPWTEMGLVIDTEDGTPVYLMGDSPKQTAKWIDEVQTALDKSTLSHLIHSVPANDENVFSSFLSILENDGRSLERRYVVLEELEIKLFESPDALEPLKSFVVEAIGPWNTSLALPTPPKFPFQLDCMGPQGRVTLLCDADDAEVKAQWEMHVADSLKRQAGYDLIKDQAFEVDHAATLGPSSQPATIKGYMTYRYNHKHKFGDAQEGFFVLEKDRLLMFGDEADATSIEATPQWSITIQSLFEAQAKSLQDFYVQAKTEDNTIVTIQFIPPDANDRQIWMLAIASALNESRGQTILHEQELEQRTQSAIRHAMDPRAGFVVANSTMEGELQRANEAFMHVSRDARRYYVLVKDTMSWYANKTEAEDSSSNNSDDVTASSSLKVLGVSDWVIPHRSIQSGFQVDVKIDETVDRVHFMADSVEDKEKWIRNLKAACDEAVAEQSLRDMLTRQATLKTQLSIGPIFLEGFVHLRRAHFAAAWKEHYCVLKGPWLSMYATREEYTTKAKPSSKVEVVFVGEWHGAVSAGVKNTFRIETIELGFIEMYVDDPRDKPRWMETLKDAIATLKADELVTRDMTLPSYPGATMEGYLTKHGGKIRGSLKRYCVLLRTLWLYFASQDDALGGVDPLGTLQVIGIEPTTSEGIVPEHSFLLLTTGNKDKLCCEAHSGAEKQLWVDAIKSELELEEKLRGDIRLAEERERTKAEQLQATVNKARAINQEAAARDAEMEETLKQLERFNSNGVDADDDDDDDENDQGLTPYVEYVDVDNAPENSPVRRASKSKLQKAQPVPAAEPQPFWTSWCRCFSRPPLDAMKLRHDPGLTEHERRLYSCEYYSNGTIDTSL</sequence>
<dbReference type="SUPFAM" id="SSF50729">
    <property type="entry name" value="PH domain-like"/>
    <property type="match status" value="9"/>
</dbReference>
<dbReference type="Proteomes" id="UP000481153">
    <property type="component" value="Unassembled WGS sequence"/>
</dbReference>
<feature type="domain" description="PH" evidence="3">
    <location>
        <begin position="1941"/>
        <end position="2041"/>
    </location>
</feature>
<feature type="coiled-coil region" evidence="1">
    <location>
        <begin position="293"/>
        <end position="331"/>
    </location>
</feature>
<evidence type="ECO:0000313" key="4">
    <source>
        <dbReference type="EMBL" id="KAF0739009.1"/>
    </source>
</evidence>
<dbReference type="VEuPathDB" id="FungiDB:AeMF1_000508"/>
<organism evidence="4 5">
    <name type="scientific">Aphanomyces euteiches</name>
    <dbReference type="NCBI Taxonomy" id="100861"/>
    <lineage>
        <taxon>Eukaryota</taxon>
        <taxon>Sar</taxon>
        <taxon>Stramenopiles</taxon>
        <taxon>Oomycota</taxon>
        <taxon>Saprolegniomycetes</taxon>
        <taxon>Saprolegniales</taxon>
        <taxon>Verrucalvaceae</taxon>
        <taxon>Aphanomyces</taxon>
    </lineage>
</organism>
<dbReference type="SMART" id="SM00233">
    <property type="entry name" value="PH"/>
    <property type="match status" value="12"/>
</dbReference>
<evidence type="ECO:0000259" key="3">
    <source>
        <dbReference type="PROSITE" id="PS50003"/>
    </source>
</evidence>
<feature type="region of interest" description="Disordered" evidence="2">
    <location>
        <begin position="2097"/>
        <end position="2146"/>
    </location>
</feature>
<feature type="compositionally biased region" description="Acidic residues" evidence="2">
    <location>
        <begin position="2101"/>
        <end position="2112"/>
    </location>
</feature>
<accession>A0A6G0XFR9</accession>
<dbReference type="PANTHER" id="PTHR14336">
    <property type="entry name" value="TANDEM PH DOMAIN CONTAINING PROTEIN"/>
    <property type="match status" value="1"/>
</dbReference>
<evidence type="ECO:0000256" key="1">
    <source>
        <dbReference type="SAM" id="Coils"/>
    </source>
</evidence>
<evidence type="ECO:0000256" key="2">
    <source>
        <dbReference type="SAM" id="MobiDB-lite"/>
    </source>
</evidence>
<proteinExistence type="predicted"/>
<keyword evidence="5" id="KW-1185">Reference proteome</keyword>
<dbReference type="PROSITE" id="PS50003">
    <property type="entry name" value="PH_DOMAIN"/>
    <property type="match status" value="6"/>
</dbReference>
<feature type="domain" description="PH" evidence="3">
    <location>
        <begin position="1821"/>
        <end position="1922"/>
    </location>
</feature>
<gene>
    <name evidence="4" type="ORF">Ae201684_005197</name>
</gene>
<feature type="region of interest" description="Disordered" evidence="2">
    <location>
        <begin position="475"/>
        <end position="516"/>
    </location>
</feature>
<comment type="caution">
    <text evidence="4">The sequence shown here is derived from an EMBL/GenBank/DDBJ whole genome shotgun (WGS) entry which is preliminary data.</text>
</comment>
<reference evidence="4 5" key="1">
    <citation type="submission" date="2019-07" db="EMBL/GenBank/DDBJ databases">
        <title>Genomics analysis of Aphanomyces spp. identifies a new class of oomycete effector associated with host adaptation.</title>
        <authorList>
            <person name="Gaulin E."/>
        </authorList>
    </citation>
    <scope>NUCLEOTIDE SEQUENCE [LARGE SCALE GENOMIC DNA]</scope>
    <source>
        <strain evidence="4 5">ATCC 201684</strain>
    </source>
</reference>
<feature type="domain" description="PH" evidence="3">
    <location>
        <begin position="55"/>
        <end position="156"/>
    </location>
</feature>
<dbReference type="Pfam" id="PF00169">
    <property type="entry name" value="PH"/>
    <property type="match status" value="4"/>
</dbReference>